<dbReference type="PANTHER" id="PTHR37314:SF4">
    <property type="entry name" value="UPF0700 TRANSMEMBRANE PROTEIN YOAK"/>
    <property type="match status" value="1"/>
</dbReference>
<name>A0A0K8MIU1_9LACO</name>
<keyword evidence="1" id="KW-1133">Transmembrane helix</keyword>
<evidence type="ECO:0000313" key="3">
    <source>
        <dbReference type="Proteomes" id="UP000253891"/>
    </source>
</evidence>
<proteinExistence type="predicted"/>
<gene>
    <name evidence="2" type="ORF">FFIC_240840</name>
</gene>
<keyword evidence="1" id="KW-0812">Transmembrane</keyword>
<dbReference type="OrthoDB" id="7057004at2"/>
<keyword evidence="1" id="KW-0472">Membrane</keyword>
<dbReference type="PANTHER" id="PTHR37314">
    <property type="entry name" value="SLR0142 PROTEIN"/>
    <property type="match status" value="1"/>
</dbReference>
<sequence>MSNNTYPSHERLLFASFLTMTAGSLDAYSYLIHGHVFAGLQTGNIILLGMHIGNLQFFTSARYLISILAFGFGTVLTKIMEHYLEVRGYSKNFERRAVLWYMAGILIISALIENDVPSLVGTSILSFVAAAELQEFRRLKGGPFVPLMMTGNIRTFCANFYEGIFRRNRESLGKAIDMGTVLLSFFLGVIIITVSVPFIDGYSIFIPAVIALIMSYLIGK</sequence>
<feature type="transmembrane region" description="Helical" evidence="1">
    <location>
        <begin position="52"/>
        <end position="76"/>
    </location>
</feature>
<keyword evidence="3" id="KW-1185">Reference proteome</keyword>
<accession>A0A0K8MIU1</accession>
<evidence type="ECO:0000313" key="2">
    <source>
        <dbReference type="EMBL" id="GAO99809.1"/>
    </source>
</evidence>
<organism evidence="2 3">
    <name type="scientific">Fructobacillus ficulneus</name>
    <dbReference type="NCBI Taxonomy" id="157463"/>
    <lineage>
        <taxon>Bacteria</taxon>
        <taxon>Bacillati</taxon>
        <taxon>Bacillota</taxon>
        <taxon>Bacilli</taxon>
        <taxon>Lactobacillales</taxon>
        <taxon>Lactobacillaceae</taxon>
        <taxon>Fructobacillus</taxon>
    </lineage>
</organism>
<feature type="transmembrane region" description="Helical" evidence="1">
    <location>
        <begin position="97"/>
        <end position="112"/>
    </location>
</feature>
<feature type="transmembrane region" description="Helical" evidence="1">
    <location>
        <begin position="202"/>
        <end position="219"/>
    </location>
</feature>
<dbReference type="STRING" id="157463.GCA_001047075_00721"/>
<dbReference type="Proteomes" id="UP000253891">
    <property type="component" value="Unassembled WGS sequence"/>
</dbReference>
<evidence type="ECO:0000256" key="1">
    <source>
        <dbReference type="SAM" id="Phobius"/>
    </source>
</evidence>
<protein>
    <submittedName>
        <fullName evidence="2">Membrane protein</fullName>
    </submittedName>
</protein>
<feature type="transmembrane region" description="Helical" evidence="1">
    <location>
        <begin position="12"/>
        <end position="32"/>
    </location>
</feature>
<reference evidence="2 3" key="1">
    <citation type="journal article" date="2015" name="BMC Genomics">
        <title>Comparative genomics of Fructobacillus spp. and Leuconostoc spp. reveals niche-specific evolution of Fructobacillus spp.</title>
        <authorList>
            <person name="Endo A."/>
            <person name="Tanizawa Y."/>
            <person name="Tanaka N."/>
            <person name="Maeno S."/>
            <person name="Kumar H."/>
            <person name="Shiwa Y."/>
            <person name="Okada S."/>
            <person name="Yoshikawa H."/>
            <person name="Dicks L."/>
            <person name="Nakagawa J."/>
            <person name="Arita M."/>
        </authorList>
    </citation>
    <scope>NUCLEOTIDE SEQUENCE [LARGE SCALE GENOMIC DNA]</scope>
    <source>
        <strain evidence="2 3">JCM 12225</strain>
    </source>
</reference>
<dbReference type="InterPro" id="IPR010699">
    <property type="entry name" value="DUF1275"/>
</dbReference>
<dbReference type="Pfam" id="PF06912">
    <property type="entry name" value="DUF1275"/>
    <property type="match status" value="1"/>
</dbReference>
<dbReference type="AlphaFoldDB" id="A0A0K8MIU1"/>
<feature type="transmembrane region" description="Helical" evidence="1">
    <location>
        <begin position="175"/>
        <end position="196"/>
    </location>
</feature>
<dbReference type="EMBL" id="DF968001">
    <property type="protein sequence ID" value="GAO99809.1"/>
    <property type="molecule type" value="Genomic_DNA"/>
</dbReference>